<dbReference type="Proteomes" id="UP000076722">
    <property type="component" value="Unassembled WGS sequence"/>
</dbReference>
<evidence type="ECO:0000313" key="2">
    <source>
        <dbReference type="EMBL" id="KZS96959.1"/>
    </source>
</evidence>
<accession>A0A164YIT8</accession>
<evidence type="ECO:0000313" key="3">
    <source>
        <dbReference type="Proteomes" id="UP000076722"/>
    </source>
</evidence>
<dbReference type="AlphaFoldDB" id="A0A164YIT8"/>
<proteinExistence type="predicted"/>
<reference evidence="2 3" key="1">
    <citation type="journal article" date="2016" name="Mol. Biol. Evol.">
        <title>Comparative Genomics of Early-Diverging Mushroom-Forming Fungi Provides Insights into the Origins of Lignocellulose Decay Capabilities.</title>
        <authorList>
            <person name="Nagy L.G."/>
            <person name="Riley R."/>
            <person name="Tritt A."/>
            <person name="Adam C."/>
            <person name="Daum C."/>
            <person name="Floudas D."/>
            <person name="Sun H."/>
            <person name="Yadav J.S."/>
            <person name="Pangilinan J."/>
            <person name="Larsson K.H."/>
            <person name="Matsuura K."/>
            <person name="Barry K."/>
            <person name="Labutti K."/>
            <person name="Kuo R."/>
            <person name="Ohm R.A."/>
            <person name="Bhattacharya S.S."/>
            <person name="Shirouzu T."/>
            <person name="Yoshinaga Y."/>
            <person name="Martin F.M."/>
            <person name="Grigoriev I.V."/>
            <person name="Hibbett D.S."/>
        </authorList>
    </citation>
    <scope>NUCLEOTIDE SEQUENCE [LARGE SCALE GENOMIC DNA]</scope>
    <source>
        <strain evidence="2 3">HHB9708</strain>
    </source>
</reference>
<sequence length="365" mass="40792">MSSPPAFDSSRVSANLSDEEIERHRRELRSAMDQNAETIKEIAIFSDTTIGLKKSFTDTKAAVEWFESHRTQKDHGEKLSTLFDKSVKNYSALVESAQDAARTSKSDVFDTYLELIVPMLKEPMSDKEIVKGINDFVASIPSHADSHSLQILDQLKGSLETFSKSFSTSVSESDIVDVDINAATQKVDKLTKEHDELETKIRKLLPKYLKSLELDGMNDELTFYLEIAPLVLVKILTKGIRGAKDISDLLDALNRFTRLKTDIVTAENERKNIIQTKIKADAQNAQALKAQANELQEKAFDVGKKLSHLTSMLRPVKDNLAAYSKYLDGGKIDPVEKQRRIDQIEMSATLLEPVSTALGNFAARI</sequence>
<evidence type="ECO:0000256" key="1">
    <source>
        <dbReference type="SAM" id="MobiDB-lite"/>
    </source>
</evidence>
<dbReference type="EMBL" id="KV419398">
    <property type="protein sequence ID" value="KZS96959.1"/>
    <property type="molecule type" value="Genomic_DNA"/>
</dbReference>
<protein>
    <submittedName>
        <fullName evidence="2">Uncharacterized protein</fullName>
    </submittedName>
</protein>
<organism evidence="2 3">
    <name type="scientific">Sistotremastrum niveocremeum HHB9708</name>
    <dbReference type="NCBI Taxonomy" id="1314777"/>
    <lineage>
        <taxon>Eukaryota</taxon>
        <taxon>Fungi</taxon>
        <taxon>Dikarya</taxon>
        <taxon>Basidiomycota</taxon>
        <taxon>Agaricomycotina</taxon>
        <taxon>Agaricomycetes</taxon>
        <taxon>Sistotremastrales</taxon>
        <taxon>Sistotremastraceae</taxon>
        <taxon>Sertulicium</taxon>
        <taxon>Sertulicium niveocremeum</taxon>
    </lineage>
</organism>
<gene>
    <name evidence="2" type="ORF">SISNIDRAFT_547625</name>
</gene>
<name>A0A164YIT8_9AGAM</name>
<keyword evidence="3" id="KW-1185">Reference proteome</keyword>
<feature type="region of interest" description="Disordered" evidence="1">
    <location>
        <begin position="1"/>
        <end position="24"/>
    </location>
</feature>